<accession>A0ABN7VD12</accession>
<reference evidence="1 2" key="1">
    <citation type="submission" date="2021-06" db="EMBL/GenBank/DDBJ databases">
        <authorList>
            <person name="Kallberg Y."/>
            <person name="Tangrot J."/>
            <person name="Rosling A."/>
        </authorList>
    </citation>
    <scope>NUCLEOTIDE SEQUENCE [LARGE SCALE GENOMIC DNA]</scope>
    <source>
        <strain evidence="1 2">120-4 pot B 10/14</strain>
    </source>
</reference>
<evidence type="ECO:0000313" key="1">
    <source>
        <dbReference type="EMBL" id="CAG8759024.1"/>
    </source>
</evidence>
<dbReference type="Proteomes" id="UP000789901">
    <property type="component" value="Unassembled WGS sequence"/>
</dbReference>
<proteinExistence type="predicted"/>
<feature type="non-terminal residue" evidence="1">
    <location>
        <position position="1"/>
    </location>
</feature>
<sequence length="237" mass="27192">NGTEEIVFINLIEYVSNKISNLEEGSGISFNLCIELDNNTLTNAHHDTKLLVKLIVDEIEEEHEYKELNCKRIDRFDCHGKLTVGVDIAAKEAKVKLNHGIQHEKPVDVTTPEEIKREIMHNLHMDPVQLRTHIRQRFDTLQVTPKQIYYWWSTFNQQFFKLDENPFTSTHRFFYNPNNNGKGFELYGIISSVHSAGLLVVYLMLNTTNASENVQTGLKTKALTGFLSSLCNKGLQP</sequence>
<organism evidence="1 2">
    <name type="scientific">Gigaspora margarita</name>
    <dbReference type="NCBI Taxonomy" id="4874"/>
    <lineage>
        <taxon>Eukaryota</taxon>
        <taxon>Fungi</taxon>
        <taxon>Fungi incertae sedis</taxon>
        <taxon>Mucoromycota</taxon>
        <taxon>Glomeromycotina</taxon>
        <taxon>Glomeromycetes</taxon>
        <taxon>Diversisporales</taxon>
        <taxon>Gigasporaceae</taxon>
        <taxon>Gigaspora</taxon>
    </lineage>
</organism>
<dbReference type="EMBL" id="CAJVQB010012955">
    <property type="protein sequence ID" value="CAG8759024.1"/>
    <property type="molecule type" value="Genomic_DNA"/>
</dbReference>
<name>A0ABN7VD12_GIGMA</name>
<comment type="caution">
    <text evidence="1">The sequence shown here is derived from an EMBL/GenBank/DDBJ whole genome shotgun (WGS) entry which is preliminary data.</text>
</comment>
<gene>
    <name evidence="1" type="ORF">GMARGA_LOCUS17258</name>
</gene>
<protein>
    <submittedName>
        <fullName evidence="1">447_t:CDS:1</fullName>
    </submittedName>
</protein>
<evidence type="ECO:0000313" key="2">
    <source>
        <dbReference type="Proteomes" id="UP000789901"/>
    </source>
</evidence>
<keyword evidence="2" id="KW-1185">Reference proteome</keyword>